<name>A0A1H7EV57_9SPHI</name>
<dbReference type="OrthoDB" id="5148996at2"/>
<keyword evidence="1" id="KW-0645">Protease</keyword>
<keyword evidence="1" id="KW-0378">Hydrolase</keyword>
<dbReference type="EMBL" id="FNZR01000001">
    <property type="protein sequence ID" value="SEK17711.1"/>
    <property type="molecule type" value="Genomic_DNA"/>
</dbReference>
<evidence type="ECO:0000313" key="2">
    <source>
        <dbReference type="Proteomes" id="UP000198916"/>
    </source>
</evidence>
<dbReference type="STRING" id="332977.SAMN05421740_10123"/>
<dbReference type="RefSeq" id="WP_090601822.1">
    <property type="nucleotide sequence ID" value="NZ_FNZR01000001.1"/>
</dbReference>
<dbReference type="GO" id="GO:0008233">
    <property type="term" value="F:peptidase activity"/>
    <property type="evidence" value="ECO:0007669"/>
    <property type="project" value="UniProtKB-KW"/>
</dbReference>
<dbReference type="Gene3D" id="3.90.70.10">
    <property type="entry name" value="Cysteine proteinases"/>
    <property type="match status" value="1"/>
</dbReference>
<dbReference type="AlphaFoldDB" id="A0A1H7EV57"/>
<keyword evidence="2" id="KW-1185">Reference proteome</keyword>
<protein>
    <submittedName>
        <fullName evidence="1">Papain-like cysteine protease AvrRpt2</fullName>
    </submittedName>
</protein>
<proteinExistence type="predicted"/>
<organism evidence="1 2">
    <name type="scientific">Parapedobacter koreensis</name>
    <dbReference type="NCBI Taxonomy" id="332977"/>
    <lineage>
        <taxon>Bacteria</taxon>
        <taxon>Pseudomonadati</taxon>
        <taxon>Bacteroidota</taxon>
        <taxon>Sphingobacteriia</taxon>
        <taxon>Sphingobacteriales</taxon>
        <taxon>Sphingobacteriaceae</taxon>
        <taxon>Parapedobacter</taxon>
    </lineage>
</organism>
<gene>
    <name evidence="1" type="ORF">SAMN05421740_10123</name>
</gene>
<evidence type="ECO:0000313" key="1">
    <source>
        <dbReference type="EMBL" id="SEK17711.1"/>
    </source>
</evidence>
<sequence>MELNPALFIPAEMVGIGNRSVTLLDFPIEKQGMSNLCWAAVTASVCKYYGSPSLSQKQIVAKVTGKPICATSPPVPYCNDTADLGVALNSINHLGQSFNGSLSQEDVVSYLNDGHLIGCQLYLPHLGGGHAVIIYGAFNDTTGNLMLRIADPNDPILLSMTYPQFLNNYRNVKGQWIRSYLTV</sequence>
<accession>A0A1H7EV57</accession>
<dbReference type="GO" id="GO:0006508">
    <property type="term" value="P:proteolysis"/>
    <property type="evidence" value="ECO:0007669"/>
    <property type="project" value="UniProtKB-KW"/>
</dbReference>
<dbReference type="Proteomes" id="UP000198916">
    <property type="component" value="Unassembled WGS sequence"/>
</dbReference>
<dbReference type="Pfam" id="PF12385">
    <property type="entry name" value="Peptidase_C70"/>
    <property type="match status" value="1"/>
</dbReference>
<reference evidence="2" key="1">
    <citation type="submission" date="2016-10" db="EMBL/GenBank/DDBJ databases">
        <authorList>
            <person name="Varghese N."/>
            <person name="Submissions S."/>
        </authorList>
    </citation>
    <scope>NUCLEOTIDE SEQUENCE [LARGE SCALE GENOMIC DNA]</scope>
    <source>
        <strain evidence="2">Jip14</strain>
    </source>
</reference>
<dbReference type="InterPro" id="IPR022118">
    <property type="entry name" value="Peptidase_C70_AvrRpt2"/>
</dbReference>